<evidence type="ECO:0000313" key="5">
    <source>
        <dbReference type="EMBL" id="UPM44855.1"/>
    </source>
</evidence>
<dbReference type="RefSeq" id="WP_247995509.1">
    <property type="nucleotide sequence ID" value="NZ_CP096021.1"/>
</dbReference>
<dbReference type="Pfam" id="PF01881">
    <property type="entry name" value="Cas_Cas6_C"/>
    <property type="match status" value="1"/>
</dbReference>
<proteinExistence type="inferred from homology"/>
<dbReference type="Proteomes" id="UP000831768">
    <property type="component" value="Plasmid unnamed2"/>
</dbReference>
<dbReference type="EMBL" id="CP096021">
    <property type="protein sequence ID" value="UPM44855.1"/>
    <property type="molecule type" value="Genomic_DNA"/>
</dbReference>
<comment type="similarity">
    <text evidence="1">Belongs to the CRISPR-associated protein Cas6/Cse3/CasE family.</text>
</comment>
<keyword evidence="6" id="KW-1185">Reference proteome</keyword>
<evidence type="ECO:0000256" key="1">
    <source>
        <dbReference type="ARBA" id="ARBA00005937"/>
    </source>
</evidence>
<dbReference type="Gene3D" id="3.30.70.1900">
    <property type="match status" value="1"/>
</dbReference>
<dbReference type="GeneID" id="71929547"/>
<keyword evidence="5" id="KW-0614">Plasmid</keyword>
<dbReference type="NCBIfam" id="TIGR01877">
    <property type="entry name" value="cas_cas6"/>
    <property type="match status" value="1"/>
</dbReference>
<dbReference type="GO" id="GO:0051607">
    <property type="term" value="P:defense response to virus"/>
    <property type="evidence" value="ECO:0007669"/>
    <property type="project" value="UniProtKB-KW"/>
</dbReference>
<reference evidence="5" key="1">
    <citation type="submission" date="2022-04" db="EMBL/GenBank/DDBJ databases">
        <title>Halocatena sp. nov., isolated from a salt lake.</title>
        <authorList>
            <person name="Cui H.-L."/>
        </authorList>
    </citation>
    <scope>NUCLEOTIDE SEQUENCE</scope>
    <source>
        <strain evidence="5">AD-1</strain>
        <plasmid evidence="5">unnamed2</plasmid>
    </source>
</reference>
<geneLocation type="plasmid" evidence="5 6">
    <name>unnamed2</name>
</geneLocation>
<sequence length="258" mass="29390">MRLLVDLVAKADAAPDPTYHHKLRGRIWQALRGTPFDEEHGNGEPIGFVYSNIFPWGAMAADDERQVLIASPREELLTAIAEDFKDNPAFNIGDRPFEIKDLRVLDIDVGEPTTKGTLETATGVVVRLFDAHREEFGIEDDHDAPTYWRPKHAIQPFRQAIADNLQYKHERFLPDYLPGPTDVEGHLFTDYELLKTYSLPVTVTTDVEIDLVLSKWRFEYCVRDDDHRRHLNLALDTGIGGRNGLGFGFLNRRQADAH</sequence>
<dbReference type="GO" id="GO:0003723">
    <property type="term" value="F:RNA binding"/>
    <property type="evidence" value="ECO:0007669"/>
    <property type="project" value="UniProtKB-KW"/>
</dbReference>
<feature type="domain" description="CRISPR associated protein Cas6 C-terminal" evidence="4">
    <location>
        <begin position="118"/>
        <end position="251"/>
    </location>
</feature>
<evidence type="ECO:0000313" key="6">
    <source>
        <dbReference type="Proteomes" id="UP000831768"/>
    </source>
</evidence>
<evidence type="ECO:0000259" key="4">
    <source>
        <dbReference type="Pfam" id="PF01881"/>
    </source>
</evidence>
<keyword evidence="2" id="KW-0694">RNA-binding</keyword>
<accession>A0A8U0A6U8</accession>
<evidence type="ECO:0000256" key="2">
    <source>
        <dbReference type="ARBA" id="ARBA00022884"/>
    </source>
</evidence>
<dbReference type="InterPro" id="IPR049435">
    <property type="entry name" value="Cas_Cas6_C"/>
</dbReference>
<dbReference type="KEGG" id="haad:MW046_15830"/>
<dbReference type="PANTHER" id="PTHR36984">
    <property type="entry name" value="CRISPR-ASSOCIATED ENDORIBONUCLEASE CAS6 1"/>
    <property type="match status" value="1"/>
</dbReference>
<dbReference type="InterPro" id="IPR010156">
    <property type="entry name" value="CRISPR-assoc_prot_Cas6"/>
</dbReference>
<dbReference type="GO" id="GO:0016788">
    <property type="term" value="F:hydrolase activity, acting on ester bonds"/>
    <property type="evidence" value="ECO:0007669"/>
    <property type="project" value="InterPro"/>
</dbReference>
<evidence type="ECO:0000256" key="3">
    <source>
        <dbReference type="ARBA" id="ARBA00023118"/>
    </source>
</evidence>
<gene>
    <name evidence="5" type="primary">cas6</name>
    <name evidence="5" type="ORF">MW046_15830</name>
</gene>
<protein>
    <submittedName>
        <fullName evidence="5">CRISPR-associated endoribonuclease Cas6</fullName>
    </submittedName>
</protein>
<organism evidence="5 6">
    <name type="scientific">Halocatena salina</name>
    <dbReference type="NCBI Taxonomy" id="2934340"/>
    <lineage>
        <taxon>Archaea</taxon>
        <taxon>Methanobacteriati</taxon>
        <taxon>Methanobacteriota</taxon>
        <taxon>Stenosarchaea group</taxon>
        <taxon>Halobacteria</taxon>
        <taxon>Halobacteriales</taxon>
        <taxon>Natronomonadaceae</taxon>
        <taxon>Halocatena</taxon>
    </lineage>
</organism>
<dbReference type="AlphaFoldDB" id="A0A8U0A6U8"/>
<keyword evidence="3" id="KW-0051">Antiviral defense</keyword>
<name>A0A8U0A6U8_9EURY</name>
<dbReference type="PANTHER" id="PTHR36984:SF1">
    <property type="entry name" value="CRISPR-ASSOCIATED ENDORIBONUCLEASE CAS6 1"/>
    <property type="match status" value="1"/>
</dbReference>